<name>A0A2H6KB85_9APIC</name>
<feature type="compositionally biased region" description="Basic and acidic residues" evidence="1">
    <location>
        <begin position="272"/>
        <end position="285"/>
    </location>
</feature>
<feature type="compositionally biased region" description="Basic and acidic residues" evidence="1">
    <location>
        <begin position="1"/>
        <end position="10"/>
    </location>
</feature>
<feature type="compositionally biased region" description="Gly residues" evidence="1">
    <location>
        <begin position="71"/>
        <end position="85"/>
    </location>
</feature>
<comment type="caution">
    <text evidence="2">The sequence shown here is derived from an EMBL/GenBank/DDBJ whole genome shotgun (WGS) entry which is preliminary data.</text>
</comment>
<feature type="compositionally biased region" description="Basic and acidic residues" evidence="1">
    <location>
        <begin position="302"/>
        <end position="315"/>
    </location>
</feature>
<sequence length="315" mass="35909">MPEMNKREFANNHQEPQSSEAAADSHATPQKMETPAGGKQERKSDVKAVQRGDDRSNAKGDSKQENANANNGGGTASPHYGGRGNGNNKISFNRMDSYASVAKGAANLQEGQNYRNYYRHDQHRRRTDYDADDDDIVKAMIKLHRNRFREFRRLNDNPYREREAPNSQVSAEERASRSEQTQNSPNYFPASSSSDSLAVQPPQEDQVQPAEESEEQPADNAAELRNSMSSDITAADEGEQNEPAGEETSTFVNRHRRHDGVRSNYFDRRRKNYNERFPADGEERGFSGYNKYKHRYNNHNNAKRDYKKDEKPQEA</sequence>
<feature type="compositionally biased region" description="Basic and acidic residues" evidence="1">
    <location>
        <begin position="39"/>
        <end position="64"/>
    </location>
</feature>
<feature type="compositionally biased region" description="Polar residues" evidence="1">
    <location>
        <begin position="11"/>
        <end position="20"/>
    </location>
</feature>
<dbReference type="OrthoDB" id="366165at2759"/>
<feature type="region of interest" description="Disordered" evidence="1">
    <location>
        <begin position="1"/>
        <end position="134"/>
    </location>
</feature>
<dbReference type="VEuPathDB" id="PiroplasmaDB:BOVATA_017390"/>
<gene>
    <name evidence="2" type="ORF">BOVATA_017390</name>
</gene>
<dbReference type="GeneID" id="39874016"/>
<proteinExistence type="predicted"/>
<evidence type="ECO:0000256" key="1">
    <source>
        <dbReference type="SAM" id="MobiDB-lite"/>
    </source>
</evidence>
<accession>A0A2H6KB85</accession>
<dbReference type="AlphaFoldDB" id="A0A2H6KB85"/>
<keyword evidence="3" id="KW-1185">Reference proteome</keyword>
<feature type="compositionally biased region" description="Polar residues" evidence="1">
    <location>
        <begin position="178"/>
        <end position="197"/>
    </location>
</feature>
<organism evidence="2 3">
    <name type="scientific">Babesia ovata</name>
    <dbReference type="NCBI Taxonomy" id="189622"/>
    <lineage>
        <taxon>Eukaryota</taxon>
        <taxon>Sar</taxon>
        <taxon>Alveolata</taxon>
        <taxon>Apicomplexa</taxon>
        <taxon>Aconoidasida</taxon>
        <taxon>Piroplasmida</taxon>
        <taxon>Babesiidae</taxon>
        <taxon>Babesia</taxon>
    </lineage>
</organism>
<feature type="region of interest" description="Disordered" evidence="1">
    <location>
        <begin position="158"/>
        <end position="315"/>
    </location>
</feature>
<reference evidence="2 3" key="1">
    <citation type="journal article" date="2017" name="BMC Genomics">
        <title>Whole-genome assembly of Babesia ovata and comparative genomics between closely related pathogens.</title>
        <authorList>
            <person name="Yamagishi J."/>
            <person name="Asada M."/>
            <person name="Hakimi H."/>
            <person name="Tanaka T.Q."/>
            <person name="Sugimoto C."/>
            <person name="Kawazu S."/>
        </authorList>
    </citation>
    <scope>NUCLEOTIDE SEQUENCE [LARGE SCALE GENOMIC DNA]</scope>
    <source>
        <strain evidence="2 3">Miyake</strain>
    </source>
</reference>
<dbReference type="Proteomes" id="UP000236319">
    <property type="component" value="Unassembled WGS sequence"/>
</dbReference>
<dbReference type="EMBL" id="BDSA01000002">
    <property type="protein sequence ID" value="GBE60246.1"/>
    <property type="molecule type" value="Genomic_DNA"/>
</dbReference>
<evidence type="ECO:0000313" key="2">
    <source>
        <dbReference type="EMBL" id="GBE60246.1"/>
    </source>
</evidence>
<dbReference type="RefSeq" id="XP_028866489.1">
    <property type="nucleotide sequence ID" value="XM_029010656.1"/>
</dbReference>
<protein>
    <submittedName>
        <fullName evidence="2">Uncharacterized protein</fullName>
    </submittedName>
</protein>
<evidence type="ECO:0000313" key="3">
    <source>
        <dbReference type="Proteomes" id="UP000236319"/>
    </source>
</evidence>